<dbReference type="HOGENOM" id="CLU_093674_4_1_9"/>
<dbReference type="Pfam" id="PF05656">
    <property type="entry name" value="DUF805"/>
    <property type="match status" value="1"/>
</dbReference>
<keyword evidence="3" id="KW-1185">Reference proteome</keyword>
<dbReference type="KEGG" id="cle:Clole_2949"/>
<sequence length="115" mass="13021">MEWYVGVLKKYADFSGRARRKEYWMFFLINIIIGIVLGFLATILKTSILSTIYSLAVLIPGIAVCIRRLHDIGKSGWWWFIALIPLVGPIWLLVLVCTEGDSSNNQYGSNPKTVV</sequence>
<dbReference type="PANTHER" id="PTHR34980">
    <property type="entry name" value="INNER MEMBRANE PROTEIN-RELATED-RELATED"/>
    <property type="match status" value="1"/>
</dbReference>
<accession>F2JLX0</accession>
<evidence type="ECO:0000256" key="1">
    <source>
        <dbReference type="SAM" id="Phobius"/>
    </source>
</evidence>
<gene>
    <name evidence="2" type="ordered locus">Clole_2949</name>
</gene>
<dbReference type="RefSeq" id="WP_013657926.1">
    <property type="nucleotide sequence ID" value="NC_015275.1"/>
</dbReference>
<feature type="transmembrane region" description="Helical" evidence="1">
    <location>
        <begin position="23"/>
        <end position="44"/>
    </location>
</feature>
<dbReference type="GO" id="GO:0005886">
    <property type="term" value="C:plasma membrane"/>
    <property type="evidence" value="ECO:0007669"/>
    <property type="project" value="TreeGrafter"/>
</dbReference>
<dbReference type="EMBL" id="CP002582">
    <property type="protein sequence ID" value="ADZ84646.1"/>
    <property type="molecule type" value="Genomic_DNA"/>
</dbReference>
<keyword evidence="1" id="KW-0812">Transmembrane</keyword>
<keyword evidence="1" id="KW-0472">Membrane</keyword>
<keyword evidence="1" id="KW-1133">Transmembrane helix</keyword>
<name>F2JLX0_CELLD</name>
<dbReference type="InterPro" id="IPR008523">
    <property type="entry name" value="DUF805"/>
</dbReference>
<feature type="transmembrane region" description="Helical" evidence="1">
    <location>
        <begin position="76"/>
        <end position="96"/>
    </location>
</feature>
<organism evidence="2 3">
    <name type="scientific">Cellulosilyticum lentocellum (strain ATCC 49066 / DSM 5427 / NCIMB 11756 / RHM5)</name>
    <name type="common">Clostridium lentocellum</name>
    <dbReference type="NCBI Taxonomy" id="642492"/>
    <lineage>
        <taxon>Bacteria</taxon>
        <taxon>Bacillati</taxon>
        <taxon>Bacillota</taxon>
        <taxon>Clostridia</taxon>
        <taxon>Lachnospirales</taxon>
        <taxon>Cellulosilyticaceae</taxon>
        <taxon>Cellulosilyticum</taxon>
    </lineage>
</organism>
<dbReference type="Proteomes" id="UP000008467">
    <property type="component" value="Chromosome"/>
</dbReference>
<evidence type="ECO:0000313" key="2">
    <source>
        <dbReference type="EMBL" id="ADZ84646.1"/>
    </source>
</evidence>
<dbReference type="PANTHER" id="PTHR34980:SF2">
    <property type="entry name" value="INNER MEMBRANE PROTEIN YHAH-RELATED"/>
    <property type="match status" value="1"/>
</dbReference>
<feature type="transmembrane region" description="Helical" evidence="1">
    <location>
        <begin position="50"/>
        <end position="69"/>
    </location>
</feature>
<proteinExistence type="predicted"/>
<dbReference type="eggNOG" id="COG3152">
    <property type="taxonomic scope" value="Bacteria"/>
</dbReference>
<dbReference type="AlphaFoldDB" id="F2JLX0"/>
<evidence type="ECO:0000313" key="3">
    <source>
        <dbReference type="Proteomes" id="UP000008467"/>
    </source>
</evidence>
<reference evidence="2 3" key="1">
    <citation type="journal article" date="2011" name="J. Bacteriol.">
        <title>Complete genome sequence of the cellulose-degrading bacterium Cellulosilyticum lentocellum.</title>
        <authorList>
            <consortium name="US DOE Joint Genome Institute"/>
            <person name="Miller D.A."/>
            <person name="Suen G."/>
            <person name="Bruce D."/>
            <person name="Copeland A."/>
            <person name="Cheng J.F."/>
            <person name="Detter C."/>
            <person name="Goodwin L.A."/>
            <person name="Han C.S."/>
            <person name="Hauser L.J."/>
            <person name="Land M.L."/>
            <person name="Lapidus A."/>
            <person name="Lucas S."/>
            <person name="Meincke L."/>
            <person name="Pitluck S."/>
            <person name="Tapia R."/>
            <person name="Teshima H."/>
            <person name="Woyke T."/>
            <person name="Fox B.G."/>
            <person name="Angert E.R."/>
            <person name="Currie C.R."/>
        </authorList>
    </citation>
    <scope>NUCLEOTIDE SEQUENCE [LARGE SCALE GENOMIC DNA]</scope>
    <source>
        <strain evidence="3">ATCC 49066 / DSM 5427 / NCIMB 11756 / RHM5</strain>
    </source>
</reference>
<protein>
    <recommendedName>
        <fullName evidence="4">Inner membrane protein YhaI</fullName>
    </recommendedName>
</protein>
<evidence type="ECO:0008006" key="4">
    <source>
        <dbReference type="Google" id="ProtNLM"/>
    </source>
</evidence>